<organism evidence="1 2">
    <name type="scientific">Shewanella marisflavi</name>
    <dbReference type="NCBI Taxonomy" id="260364"/>
    <lineage>
        <taxon>Bacteria</taxon>
        <taxon>Pseudomonadati</taxon>
        <taxon>Pseudomonadota</taxon>
        <taxon>Gammaproteobacteria</taxon>
        <taxon>Alteromonadales</taxon>
        <taxon>Shewanellaceae</taxon>
        <taxon>Shewanella</taxon>
    </lineage>
</organism>
<dbReference type="Proteomes" id="UP000318758">
    <property type="component" value="Chromosome"/>
</dbReference>
<gene>
    <name evidence="1" type="ORF">FGA12_12385</name>
</gene>
<dbReference type="EMBL" id="CP041153">
    <property type="protein sequence ID" value="QDF75878.1"/>
    <property type="molecule type" value="Genomic_DNA"/>
</dbReference>
<accession>A0ABX5WMR0</accession>
<proteinExistence type="predicted"/>
<keyword evidence="2" id="KW-1185">Reference proteome</keyword>
<reference evidence="1 2" key="1">
    <citation type="submission" date="2019-06" db="EMBL/GenBank/DDBJ databases">
        <title>Complete genome of Shewanella marisflavi ECSMB14101, a mussel settlement-inducing bacterium isolated from East China Sea.</title>
        <authorList>
            <person name="Yang J."/>
            <person name="Liang X."/>
            <person name="Chang R."/>
            <person name="Peng L."/>
        </authorList>
    </citation>
    <scope>NUCLEOTIDE SEQUENCE [LARGE SCALE GENOMIC DNA]</scope>
    <source>
        <strain evidence="1 2">ECSMB14101</strain>
    </source>
</reference>
<dbReference type="RefSeq" id="WP_033540666.1">
    <property type="nucleotide sequence ID" value="NZ_CP041153.1"/>
</dbReference>
<name>A0ABX5WMR0_9GAMM</name>
<protein>
    <recommendedName>
        <fullName evidence="3">Flagellar hook-length control protein FliK</fullName>
    </recommendedName>
</protein>
<sequence>MTHNRIDLPTANGLTAKASPVPAAKVEAQKIPVEILPSPAGDRLRLNGRELLITYIDAKDQQRLSQDAIRLTVLTQLSAAANSISQFSGQVMALGEAQTMTIPKGLLAYIHGNQISLEQLTAFASRPQGYPLGEVRVSANNLYFNESQLVRLMGAQLPAGQYIAKIELHQGQLALTLTPKLAQANLQLSATSALVTNTATATSAQAIESLLTQTLVSKPELASAYQMLSQKLSGQALGREMYQALARELSSIKTTTTPQSPAVESVKQGVQQSLPPLVEKALINKQPDSSLQTLGPASNQAPSKRDILGLTALAKMPINGPDSALRLSETRINTLALANVSEIRQSLLFKQIASMQTGIKLQTDLTSQQGTGVKANLGQNANLTSLQAVGIKESQADMSLNQLRPNDIGLNDKGLNDRGLNHRGLNLALGQLADKALVVQKAMGGKLSLLNLMQQMLPLAFPRPLSQLASPSFLKQELIDSLAGITNGAAPVSSLSSISSHAGTIGVLFQLLLGRQVQTNTSAKTPASLQGLQKLASGSQLLGILEKAGGFELMGKLLSNLSLYQQASGDTPQSTNWYFTLPYMIEHRHEELEGHFEQEQQDKDTQTRWRLQLKFNLSDASLLINAEVKLGRLNLGFTSESQTLLDSIGKRLTALEQKIIAIGLTPEHIHTKASQVPASLLPGDHYLVKVKA</sequence>
<evidence type="ECO:0000313" key="2">
    <source>
        <dbReference type="Proteomes" id="UP000318758"/>
    </source>
</evidence>
<evidence type="ECO:0000313" key="1">
    <source>
        <dbReference type="EMBL" id="QDF75878.1"/>
    </source>
</evidence>
<evidence type="ECO:0008006" key="3">
    <source>
        <dbReference type="Google" id="ProtNLM"/>
    </source>
</evidence>